<protein>
    <recommendedName>
        <fullName evidence="2">DUF6589 domain-containing protein</fullName>
    </recommendedName>
</protein>
<gene>
    <name evidence="3" type="ORF">A4X13_0g2782</name>
</gene>
<dbReference type="InterPro" id="IPR046496">
    <property type="entry name" value="DUF6589"/>
</dbReference>
<proteinExistence type="predicted"/>
<dbReference type="Proteomes" id="UP000077521">
    <property type="component" value="Unassembled WGS sequence"/>
</dbReference>
<dbReference type="EMBL" id="LWDF02000140">
    <property type="protein sequence ID" value="KAE8256236.1"/>
    <property type="molecule type" value="Genomic_DNA"/>
</dbReference>
<evidence type="ECO:0000313" key="3">
    <source>
        <dbReference type="EMBL" id="KAE8256236.1"/>
    </source>
</evidence>
<reference evidence="3" key="1">
    <citation type="submission" date="2016-04" db="EMBL/GenBank/DDBJ databases">
        <authorList>
            <person name="Nguyen H.D."/>
            <person name="Samba Siva P."/>
            <person name="Cullis J."/>
            <person name="Levesque C.A."/>
            <person name="Hambleton S."/>
        </authorList>
    </citation>
    <scope>NUCLEOTIDE SEQUENCE</scope>
    <source>
        <strain evidence="3">DAOMC 236416</strain>
    </source>
</reference>
<organism evidence="3 4">
    <name type="scientific">Tilletia indica</name>
    <dbReference type="NCBI Taxonomy" id="43049"/>
    <lineage>
        <taxon>Eukaryota</taxon>
        <taxon>Fungi</taxon>
        <taxon>Dikarya</taxon>
        <taxon>Basidiomycota</taxon>
        <taxon>Ustilaginomycotina</taxon>
        <taxon>Exobasidiomycetes</taxon>
        <taxon>Tilletiales</taxon>
        <taxon>Tilletiaceae</taxon>
        <taxon>Tilletia</taxon>
    </lineage>
</organism>
<evidence type="ECO:0000313" key="4">
    <source>
        <dbReference type="Proteomes" id="UP000077521"/>
    </source>
</evidence>
<dbReference type="AlphaFoldDB" id="A0A177TAN0"/>
<feature type="region of interest" description="Disordered" evidence="1">
    <location>
        <begin position="259"/>
        <end position="284"/>
    </location>
</feature>
<accession>A0A177TAN0</accession>
<feature type="compositionally biased region" description="Low complexity" evidence="1">
    <location>
        <begin position="41"/>
        <end position="52"/>
    </location>
</feature>
<dbReference type="Pfam" id="PF20231">
    <property type="entry name" value="DUF6589"/>
    <property type="match status" value="1"/>
</dbReference>
<comment type="caution">
    <text evidence="3">The sequence shown here is derived from an EMBL/GenBank/DDBJ whole genome shotgun (WGS) entry which is preliminary data.</text>
</comment>
<evidence type="ECO:0000259" key="2">
    <source>
        <dbReference type="Pfam" id="PF20231"/>
    </source>
</evidence>
<evidence type="ECO:0000256" key="1">
    <source>
        <dbReference type="SAM" id="MobiDB-lite"/>
    </source>
</evidence>
<keyword evidence="4" id="KW-1185">Reference proteome</keyword>
<feature type="compositionally biased region" description="Acidic residues" evidence="1">
    <location>
        <begin position="272"/>
        <end position="283"/>
    </location>
</feature>
<name>A0A177TAN0_9BASI</name>
<sequence length="1014" mass="112677">MSFPARRPLFSLDDAGPSLSRPPSFALSQPVAGPSRQRDFPSSPASSSTIRASSSLLADIQRDIDDLFGEDDADEEEVDALRVPAAAPTPRRRKLRRSEMNDRDVIHFLRFMSERNLSIKSLLSLFFDAKPAAQDPDEAIIPGDEMLSSDALSSRETVASHTSQFLRTRISQWLSTEGPSAVASRWKGAPTFALSLVCQALVKEAKNGTKLEYLRGPAAGKTTLVDLESFDPETSANLIREMLPTMHSVLSAIAGADVDHQDGSQDHSSQTEDAEDQPSEEEEPAAHFKLYGQRGRAAVIASCAHTLLFGRDSRCNRWPMQLSVDLVGARVPKRSCELLSRLGFIGAWRSAQRVLDSMAKDDHDRVKRLVTQPSSAISLSYDNVNWQRGVRDKRTEKKQLMMAAVCGMAYLLDYQSQYDDNQPICSDELFRSIFNADVPRPLKSEPSPMNPLNPQGESIAMKRFLFDEARAKVKVDDIKLSELFAGRAEEEHLLEAVVSHAARTWTLLHEDSGVEATKLPQPPQILPFLPARTHTMGLPVLNEDEGSVAGNIAVIYAYLKFLGIDDDDRCGSHVLPVVADALTVSHLRSALARRVYDKSTKPNIDQLQFLQPMTAFFHLQYNFQRYWLDAHAGTAHNQSKISARILCDRVGMKTLCTGGTDFHDMDAFLKMLFAALVDARVTPALRAAGHDTEGAGFGNLSCEELVDTIRRTLGPMLRGSAETTALDHGDPDNADLLFLQTCEMFRDTAIYLELRDAVKTGDPGRVLAVAKFTVPRFAATGHHRYSSEVLDMLVLARYELPPAMVTTMLCGTLINHAGKKDSWFAADLDIEHQVNELKNIFKVTSGNDAVTRGHIGQIITSLRRQRARWYRAVGVTSRDNKHTMRSMRKSVEILVRDFVDRKVFDWTSGRASKAYELHRGDEVRRRKLGGERNAKQAKGVATDFHTYGYARLSGTEAVSFANWRARRFRDTGKGRDAMVLPTDGVDDLDTATTTITYDIEDAMDDFVALIDDEA</sequence>
<feature type="region of interest" description="Disordered" evidence="1">
    <location>
        <begin position="1"/>
        <end position="52"/>
    </location>
</feature>
<feature type="domain" description="DUF6589" evidence="2">
    <location>
        <begin position="477"/>
        <end position="882"/>
    </location>
</feature>
<reference evidence="3" key="2">
    <citation type="journal article" date="2019" name="IMA Fungus">
        <title>Genome sequencing and comparison of five Tilletia species to identify candidate genes for the detection of regulated species infecting wheat.</title>
        <authorList>
            <person name="Nguyen H.D.T."/>
            <person name="Sultana T."/>
            <person name="Kesanakurti P."/>
            <person name="Hambleton S."/>
        </authorList>
    </citation>
    <scope>NUCLEOTIDE SEQUENCE</scope>
    <source>
        <strain evidence="3">DAOMC 236416</strain>
    </source>
</reference>